<dbReference type="Proteomes" id="UP000036987">
    <property type="component" value="Unassembled WGS sequence"/>
</dbReference>
<evidence type="ECO:0000259" key="5">
    <source>
        <dbReference type="Pfam" id="PF24868"/>
    </source>
</evidence>
<evidence type="ECO:0000259" key="4">
    <source>
        <dbReference type="Pfam" id="PF04690"/>
    </source>
</evidence>
<dbReference type="PANTHER" id="PTHR31675:SF8">
    <property type="entry name" value="AXIAL REGULATOR YABBY 4"/>
    <property type="match status" value="1"/>
</dbReference>
<dbReference type="GO" id="GO:0045165">
    <property type="term" value="P:cell fate commitment"/>
    <property type="evidence" value="ECO:0000318"/>
    <property type="project" value="GO_Central"/>
</dbReference>
<sequence length="119" mass="13186">MSYDPLLDLSNQLCYVHCSFCNTLLLVGAPCNSLLRAELTVICGHCQTLLRVKIGGASFFPLQLVASPHEDSNMNEAVGGRENDNGEKHEITPTRPRVAVNKPPEKRQRAASAYNQFMR</sequence>
<comment type="caution">
    <text evidence="6">The sequence shown here is derived from an EMBL/GenBank/DDBJ whole genome shotgun (WGS) entry which is preliminary data.</text>
</comment>
<dbReference type="PANTHER" id="PTHR31675">
    <property type="entry name" value="PROTEIN YABBY 6-RELATED"/>
    <property type="match status" value="1"/>
</dbReference>
<feature type="region of interest" description="Disordered" evidence="3">
    <location>
        <begin position="71"/>
        <end position="119"/>
    </location>
</feature>
<evidence type="ECO:0000313" key="6">
    <source>
        <dbReference type="EMBL" id="KMZ61475.1"/>
    </source>
</evidence>
<dbReference type="GO" id="GO:0005634">
    <property type="term" value="C:nucleus"/>
    <property type="evidence" value="ECO:0000318"/>
    <property type="project" value="GO_Central"/>
</dbReference>
<dbReference type="GO" id="GO:0009944">
    <property type="term" value="P:polarity specification of adaxial/abaxial axis"/>
    <property type="evidence" value="ECO:0000318"/>
    <property type="project" value="GO_Central"/>
</dbReference>
<dbReference type="OrthoDB" id="667577at2759"/>
<accession>A0A0K9NZU0</accession>
<dbReference type="InterPro" id="IPR006780">
    <property type="entry name" value="YABBY"/>
</dbReference>
<feature type="domain" description="YABBY N-terminal" evidence="5">
    <location>
        <begin position="9"/>
        <end position="62"/>
    </location>
</feature>
<name>A0A0K9NZU0_ZOSMR</name>
<feature type="compositionally biased region" description="Basic and acidic residues" evidence="3">
    <location>
        <begin position="79"/>
        <end position="92"/>
    </location>
</feature>
<comment type="subcellular location">
    <subcellularLocation>
        <location evidence="1">Nucleus</location>
    </subcellularLocation>
</comment>
<dbReference type="AlphaFoldDB" id="A0A0K9NZU0"/>
<dbReference type="EMBL" id="LFYR01001488">
    <property type="protein sequence ID" value="KMZ61475.1"/>
    <property type="molecule type" value="Genomic_DNA"/>
</dbReference>
<dbReference type="GO" id="GO:0048481">
    <property type="term" value="P:plant ovule development"/>
    <property type="evidence" value="ECO:0000318"/>
    <property type="project" value="GO_Central"/>
</dbReference>
<feature type="domain" description="YABBY protein C-terminal" evidence="4">
    <location>
        <begin position="94"/>
        <end position="119"/>
    </location>
</feature>
<dbReference type="InterPro" id="IPR056775">
    <property type="entry name" value="YABBY_C"/>
</dbReference>
<organism evidence="6 7">
    <name type="scientific">Zostera marina</name>
    <name type="common">Eelgrass</name>
    <dbReference type="NCBI Taxonomy" id="29655"/>
    <lineage>
        <taxon>Eukaryota</taxon>
        <taxon>Viridiplantae</taxon>
        <taxon>Streptophyta</taxon>
        <taxon>Embryophyta</taxon>
        <taxon>Tracheophyta</taxon>
        <taxon>Spermatophyta</taxon>
        <taxon>Magnoliopsida</taxon>
        <taxon>Liliopsida</taxon>
        <taxon>Zosteraceae</taxon>
        <taxon>Zostera</taxon>
    </lineage>
</organism>
<evidence type="ECO:0000256" key="2">
    <source>
        <dbReference type="ARBA" id="ARBA00023242"/>
    </source>
</evidence>
<protein>
    <submittedName>
        <fullName evidence="6">Crabs claw</fullName>
    </submittedName>
</protein>
<evidence type="ECO:0000313" key="7">
    <source>
        <dbReference type="Proteomes" id="UP000036987"/>
    </source>
</evidence>
<evidence type="ECO:0000256" key="3">
    <source>
        <dbReference type="SAM" id="MobiDB-lite"/>
    </source>
</evidence>
<keyword evidence="7" id="KW-1185">Reference proteome</keyword>
<gene>
    <name evidence="6" type="ORF">ZOSMA_52G01260</name>
</gene>
<proteinExistence type="predicted"/>
<reference evidence="7" key="1">
    <citation type="journal article" date="2016" name="Nature">
        <title>The genome of the seagrass Zostera marina reveals angiosperm adaptation to the sea.</title>
        <authorList>
            <person name="Olsen J.L."/>
            <person name="Rouze P."/>
            <person name="Verhelst B."/>
            <person name="Lin Y.-C."/>
            <person name="Bayer T."/>
            <person name="Collen J."/>
            <person name="Dattolo E."/>
            <person name="De Paoli E."/>
            <person name="Dittami S."/>
            <person name="Maumus F."/>
            <person name="Michel G."/>
            <person name="Kersting A."/>
            <person name="Lauritano C."/>
            <person name="Lohaus R."/>
            <person name="Toepel M."/>
            <person name="Tonon T."/>
            <person name="Vanneste K."/>
            <person name="Amirebrahimi M."/>
            <person name="Brakel J."/>
            <person name="Bostroem C."/>
            <person name="Chovatia M."/>
            <person name="Grimwood J."/>
            <person name="Jenkins J.W."/>
            <person name="Jueterbock A."/>
            <person name="Mraz A."/>
            <person name="Stam W.T."/>
            <person name="Tice H."/>
            <person name="Bornberg-Bauer E."/>
            <person name="Green P.J."/>
            <person name="Pearson G.A."/>
            <person name="Procaccini G."/>
            <person name="Duarte C.M."/>
            <person name="Schmutz J."/>
            <person name="Reusch T.B.H."/>
            <person name="Van de Peer Y."/>
        </authorList>
    </citation>
    <scope>NUCLEOTIDE SEQUENCE [LARGE SCALE GENOMIC DNA]</scope>
    <source>
        <strain evidence="7">cv. Finnish</strain>
    </source>
</reference>
<keyword evidence="2" id="KW-0539">Nucleus</keyword>
<evidence type="ECO:0000256" key="1">
    <source>
        <dbReference type="ARBA" id="ARBA00004123"/>
    </source>
</evidence>
<dbReference type="InterPro" id="IPR056776">
    <property type="entry name" value="YABBY_N"/>
</dbReference>
<dbReference type="Pfam" id="PF04690">
    <property type="entry name" value="YABBY"/>
    <property type="match status" value="1"/>
</dbReference>
<dbReference type="Pfam" id="PF24868">
    <property type="entry name" value="YABBY_N"/>
    <property type="match status" value="1"/>
</dbReference>